<sequence>MSVRSKTARAAAVAAGGVLLTATAIGSAAATPAEENSTFQAMREACGDGYLCVFEGPAGTGAMHKYYQCTAGPVNTPWKVGSWINNQYDGTVAEFWGTDPANPEGPWIRQYTSTAPEFDDDTRGFDTYGVDPC</sequence>
<evidence type="ECO:0000256" key="1">
    <source>
        <dbReference type="SAM" id="SignalP"/>
    </source>
</evidence>
<accession>A0ABN3GGI7</accession>
<evidence type="ECO:0008006" key="4">
    <source>
        <dbReference type="Google" id="ProtNLM"/>
    </source>
</evidence>
<feature type="signal peptide" evidence="1">
    <location>
        <begin position="1"/>
        <end position="29"/>
    </location>
</feature>
<gene>
    <name evidence="2" type="ORF">GCM10009854_31130</name>
</gene>
<reference evidence="2 3" key="1">
    <citation type="journal article" date="2019" name="Int. J. Syst. Evol. Microbiol.">
        <title>The Global Catalogue of Microorganisms (GCM) 10K type strain sequencing project: providing services to taxonomists for standard genome sequencing and annotation.</title>
        <authorList>
            <consortium name="The Broad Institute Genomics Platform"/>
            <consortium name="The Broad Institute Genome Sequencing Center for Infectious Disease"/>
            <person name="Wu L."/>
            <person name="Ma J."/>
        </authorList>
    </citation>
    <scope>NUCLEOTIDE SEQUENCE [LARGE SCALE GENOMIC DNA]</scope>
    <source>
        <strain evidence="2 3">JCM 16221</strain>
    </source>
</reference>
<dbReference type="RefSeq" id="WP_344132395.1">
    <property type="nucleotide sequence ID" value="NZ_BAAARA010000009.1"/>
</dbReference>
<dbReference type="EMBL" id="BAAARA010000009">
    <property type="protein sequence ID" value="GAA2351094.1"/>
    <property type="molecule type" value="Genomic_DNA"/>
</dbReference>
<keyword evidence="1" id="KW-0732">Signal</keyword>
<dbReference type="Proteomes" id="UP001501218">
    <property type="component" value="Unassembled WGS sequence"/>
</dbReference>
<evidence type="ECO:0000313" key="3">
    <source>
        <dbReference type="Proteomes" id="UP001501218"/>
    </source>
</evidence>
<name>A0ABN3GGI7_9PSEU</name>
<dbReference type="Pfam" id="PF03995">
    <property type="entry name" value="Inhibitor_I36"/>
    <property type="match status" value="1"/>
</dbReference>
<protein>
    <recommendedName>
        <fullName evidence="4">Peptidase inhibitor family I36</fullName>
    </recommendedName>
</protein>
<keyword evidence="3" id="KW-1185">Reference proteome</keyword>
<evidence type="ECO:0000313" key="2">
    <source>
        <dbReference type="EMBL" id="GAA2351094.1"/>
    </source>
</evidence>
<proteinExistence type="predicted"/>
<organism evidence="2 3">
    <name type="scientific">Saccharopolyspora halophila</name>
    <dbReference type="NCBI Taxonomy" id="405551"/>
    <lineage>
        <taxon>Bacteria</taxon>
        <taxon>Bacillati</taxon>
        <taxon>Actinomycetota</taxon>
        <taxon>Actinomycetes</taxon>
        <taxon>Pseudonocardiales</taxon>
        <taxon>Pseudonocardiaceae</taxon>
        <taxon>Saccharopolyspora</taxon>
    </lineage>
</organism>
<comment type="caution">
    <text evidence="2">The sequence shown here is derived from an EMBL/GenBank/DDBJ whole genome shotgun (WGS) entry which is preliminary data.</text>
</comment>
<feature type="chain" id="PRO_5047082186" description="Peptidase inhibitor family I36" evidence="1">
    <location>
        <begin position="30"/>
        <end position="133"/>
    </location>
</feature>